<name>A0A2P2NIE0_RHIMU</name>
<protein>
    <submittedName>
        <fullName evidence="1">Uncharacterized protein</fullName>
    </submittedName>
</protein>
<proteinExistence type="predicted"/>
<dbReference type="AlphaFoldDB" id="A0A2P2NIE0"/>
<reference evidence="1" key="1">
    <citation type="submission" date="2018-02" db="EMBL/GenBank/DDBJ databases">
        <title>Rhizophora mucronata_Transcriptome.</title>
        <authorList>
            <person name="Meera S.P."/>
            <person name="Sreeshan A."/>
            <person name="Augustine A."/>
        </authorList>
    </citation>
    <scope>NUCLEOTIDE SEQUENCE</scope>
    <source>
        <tissue evidence="1">Leaf</tissue>
    </source>
</reference>
<organism evidence="1">
    <name type="scientific">Rhizophora mucronata</name>
    <name type="common">Asiatic mangrove</name>
    <dbReference type="NCBI Taxonomy" id="61149"/>
    <lineage>
        <taxon>Eukaryota</taxon>
        <taxon>Viridiplantae</taxon>
        <taxon>Streptophyta</taxon>
        <taxon>Embryophyta</taxon>
        <taxon>Tracheophyta</taxon>
        <taxon>Spermatophyta</taxon>
        <taxon>Magnoliopsida</taxon>
        <taxon>eudicotyledons</taxon>
        <taxon>Gunneridae</taxon>
        <taxon>Pentapetalae</taxon>
        <taxon>rosids</taxon>
        <taxon>fabids</taxon>
        <taxon>Malpighiales</taxon>
        <taxon>Rhizophoraceae</taxon>
        <taxon>Rhizophora</taxon>
    </lineage>
</organism>
<dbReference type="EMBL" id="GGEC01061730">
    <property type="protein sequence ID" value="MBX42214.1"/>
    <property type="molecule type" value="Transcribed_RNA"/>
</dbReference>
<accession>A0A2P2NIE0</accession>
<sequence length="51" mass="5899">MESPSQKRKNLTKYGCATCNLFIFVHTTILAMSNKKTIKYTSDTKQRNQTQ</sequence>
<evidence type="ECO:0000313" key="1">
    <source>
        <dbReference type="EMBL" id="MBX42214.1"/>
    </source>
</evidence>